<dbReference type="Proteomes" id="UP000559027">
    <property type="component" value="Unassembled WGS sequence"/>
</dbReference>
<dbReference type="InterPro" id="IPR002156">
    <property type="entry name" value="RNaseH_domain"/>
</dbReference>
<comment type="caution">
    <text evidence="2">The sequence shown here is derived from an EMBL/GenBank/DDBJ whole genome shotgun (WGS) entry which is preliminary data.</text>
</comment>
<dbReference type="OrthoDB" id="3258143at2759"/>
<keyword evidence="3" id="KW-1185">Reference proteome</keyword>
<dbReference type="GO" id="GO:0003676">
    <property type="term" value="F:nucleic acid binding"/>
    <property type="evidence" value="ECO:0007669"/>
    <property type="project" value="InterPro"/>
</dbReference>
<sequence>MVESSTMSSTFTATLPVAASTASVCTNHTIEAVATVCLLHRDKLLWWFCHAVGKATTLDVELFALWLGVEHACHMLNTKSIVLFTDHIAVVQSVVDPSTHSGQAHSLAVCGHLMELLSTDAKCTIEFYEMSIEAHPSTTLGYLHKAKVEACKDKWTRLFALPTYASKDFLHLHKGDNKVIQPMYLHSGAWLLKLISLTLVHWVLVKLHDQGGS</sequence>
<organism evidence="2 3">
    <name type="scientific">Leucocoprinus leucothites</name>
    <dbReference type="NCBI Taxonomy" id="201217"/>
    <lineage>
        <taxon>Eukaryota</taxon>
        <taxon>Fungi</taxon>
        <taxon>Dikarya</taxon>
        <taxon>Basidiomycota</taxon>
        <taxon>Agaricomycotina</taxon>
        <taxon>Agaricomycetes</taxon>
        <taxon>Agaricomycetidae</taxon>
        <taxon>Agaricales</taxon>
        <taxon>Agaricineae</taxon>
        <taxon>Agaricaceae</taxon>
        <taxon>Leucocoprinus</taxon>
    </lineage>
</organism>
<accession>A0A8H5CQX8</accession>
<reference evidence="2 3" key="1">
    <citation type="journal article" date="2020" name="ISME J.">
        <title>Uncovering the hidden diversity of litter-decomposition mechanisms in mushroom-forming fungi.</title>
        <authorList>
            <person name="Floudas D."/>
            <person name="Bentzer J."/>
            <person name="Ahren D."/>
            <person name="Johansson T."/>
            <person name="Persson P."/>
            <person name="Tunlid A."/>
        </authorList>
    </citation>
    <scope>NUCLEOTIDE SEQUENCE [LARGE SCALE GENOMIC DNA]</scope>
    <source>
        <strain evidence="2 3">CBS 146.42</strain>
    </source>
</reference>
<protein>
    <recommendedName>
        <fullName evidence="1">RNase H type-1 domain-containing protein</fullName>
    </recommendedName>
</protein>
<dbReference type="Pfam" id="PF13456">
    <property type="entry name" value="RVT_3"/>
    <property type="match status" value="1"/>
</dbReference>
<evidence type="ECO:0000259" key="1">
    <source>
        <dbReference type="Pfam" id="PF13456"/>
    </source>
</evidence>
<dbReference type="AlphaFoldDB" id="A0A8H5CQX8"/>
<evidence type="ECO:0000313" key="3">
    <source>
        <dbReference type="Proteomes" id="UP000559027"/>
    </source>
</evidence>
<evidence type="ECO:0000313" key="2">
    <source>
        <dbReference type="EMBL" id="KAF5346352.1"/>
    </source>
</evidence>
<name>A0A8H5CQX8_9AGAR</name>
<proteinExistence type="predicted"/>
<dbReference type="EMBL" id="JAACJO010000033">
    <property type="protein sequence ID" value="KAF5346352.1"/>
    <property type="molecule type" value="Genomic_DNA"/>
</dbReference>
<feature type="domain" description="RNase H type-1" evidence="1">
    <location>
        <begin position="30"/>
        <end position="128"/>
    </location>
</feature>
<dbReference type="GO" id="GO:0004523">
    <property type="term" value="F:RNA-DNA hybrid ribonuclease activity"/>
    <property type="evidence" value="ECO:0007669"/>
    <property type="project" value="InterPro"/>
</dbReference>
<gene>
    <name evidence="2" type="ORF">D9756_011611</name>
</gene>